<keyword evidence="4 7" id="KW-1133">Transmembrane helix</keyword>
<gene>
    <name evidence="9" type="ORF">Pan216_44240</name>
</gene>
<feature type="transmembrane region" description="Helical" evidence="7">
    <location>
        <begin position="77"/>
        <end position="96"/>
    </location>
</feature>
<evidence type="ECO:0000256" key="2">
    <source>
        <dbReference type="ARBA" id="ARBA00022692"/>
    </source>
</evidence>
<dbReference type="AlphaFoldDB" id="A0A518B982"/>
<evidence type="ECO:0000256" key="7">
    <source>
        <dbReference type="SAM" id="Phobius"/>
    </source>
</evidence>
<feature type="transmembrane region" description="Helical" evidence="7">
    <location>
        <begin position="33"/>
        <end position="52"/>
    </location>
</feature>
<evidence type="ECO:0000256" key="1">
    <source>
        <dbReference type="ARBA" id="ARBA00004141"/>
    </source>
</evidence>
<keyword evidence="3" id="KW-0201">Cytochrome c-type biogenesis</keyword>
<feature type="transmembrane region" description="Helical" evidence="7">
    <location>
        <begin position="597"/>
        <end position="617"/>
    </location>
</feature>
<keyword evidence="2 7" id="KW-0812">Transmembrane</keyword>
<evidence type="ECO:0000313" key="10">
    <source>
        <dbReference type="Proteomes" id="UP000317093"/>
    </source>
</evidence>
<keyword evidence="5 7" id="KW-0472">Membrane</keyword>
<organism evidence="9 10">
    <name type="scientific">Kolteria novifilia</name>
    <dbReference type="NCBI Taxonomy" id="2527975"/>
    <lineage>
        <taxon>Bacteria</taxon>
        <taxon>Pseudomonadati</taxon>
        <taxon>Planctomycetota</taxon>
        <taxon>Planctomycetia</taxon>
        <taxon>Kolteriales</taxon>
        <taxon>Kolteriaceae</taxon>
        <taxon>Kolteria</taxon>
    </lineage>
</organism>
<evidence type="ECO:0000259" key="8">
    <source>
        <dbReference type="Pfam" id="PF05140"/>
    </source>
</evidence>
<sequence>MSKKDSRSPVIRKPTSAEQLAALNPFERGLLRIFEFMASIKLAITLMVWLMIECAVGTVFEARVNASAARYFVYQSWHFYLLLGLLALNILCAALIRFPWKRYQTGFVVTHLGLLTLLFGTLVSWKWYKDTLMIVPQGEVERNIFDPNREELRVTIKSPQGKEKRFTVPVNFGPFSWGERFLGGLLPWGVDHTETFELDGDTSVRVKRYYANSDYTPGYTTTEQGMPAVWFRLFHPERADMKEWLAVEPRLGMATKRLGPADIVLWEVSSDKVLDHVINGFPKESPKGDLGTLTYTHDGTHQYFDVDKLVNDGPITVPETGETLSADYLANATVGAGGKLVDKGDFAGNPALRITVKKGDEEREYLTFAFHPEFQGMLARRQGTERLFSYHREDTPIVVQLIVAPSGKLGYRAFGSQGLIASEIVELGKEYPSWAGQKFMALKALPSARQDLRLSPKPPSMQSVPGIVVDVTSDGKTEEIALVRRGNPRNLLVGDDQITIQYDNFKETLPFGIRLDDFEQPSDPGTRKAAMYTSMVTVVDEAQDKEEDAVITMNAPLHYKGISGPTYTFYQTSISRFGDEWISTYTVASDPGLIVKYIGAIVLCSGIFLMFYMGGYFKGGKKKPTQPTSAYTQEAEELSLA</sequence>
<dbReference type="GO" id="GO:0017004">
    <property type="term" value="P:cytochrome complex assembly"/>
    <property type="evidence" value="ECO:0007669"/>
    <property type="project" value="UniProtKB-KW"/>
</dbReference>
<dbReference type="OrthoDB" id="219959at2"/>
<dbReference type="KEGG" id="knv:Pan216_44240"/>
<dbReference type="Proteomes" id="UP000317093">
    <property type="component" value="Chromosome"/>
</dbReference>
<reference evidence="9 10" key="1">
    <citation type="submission" date="2019-02" db="EMBL/GenBank/DDBJ databases">
        <title>Deep-cultivation of Planctomycetes and their phenomic and genomic characterization uncovers novel biology.</title>
        <authorList>
            <person name="Wiegand S."/>
            <person name="Jogler M."/>
            <person name="Boedeker C."/>
            <person name="Pinto D."/>
            <person name="Vollmers J."/>
            <person name="Rivas-Marin E."/>
            <person name="Kohn T."/>
            <person name="Peeters S.H."/>
            <person name="Heuer A."/>
            <person name="Rast P."/>
            <person name="Oberbeckmann S."/>
            <person name="Bunk B."/>
            <person name="Jeske O."/>
            <person name="Meyerdierks A."/>
            <person name="Storesund J.E."/>
            <person name="Kallscheuer N."/>
            <person name="Luecker S."/>
            <person name="Lage O.M."/>
            <person name="Pohl T."/>
            <person name="Merkel B.J."/>
            <person name="Hornburger P."/>
            <person name="Mueller R.-W."/>
            <person name="Bruemmer F."/>
            <person name="Labrenz M."/>
            <person name="Spormann A.M."/>
            <person name="Op den Camp H."/>
            <person name="Overmann J."/>
            <person name="Amann R."/>
            <person name="Jetten M.S.M."/>
            <person name="Mascher T."/>
            <person name="Medema M.H."/>
            <person name="Devos D.P."/>
            <person name="Kaster A.-K."/>
            <person name="Ovreas L."/>
            <person name="Rohde M."/>
            <person name="Galperin M.Y."/>
            <person name="Jogler C."/>
        </authorList>
    </citation>
    <scope>NUCLEOTIDE SEQUENCE [LARGE SCALE GENOMIC DNA]</scope>
    <source>
        <strain evidence="9 10">Pan216</strain>
    </source>
</reference>
<feature type="domain" description="ResB-like" evidence="8">
    <location>
        <begin position="504"/>
        <end position="574"/>
    </location>
</feature>
<dbReference type="InterPro" id="IPR007816">
    <property type="entry name" value="ResB-like_domain"/>
</dbReference>
<evidence type="ECO:0000256" key="4">
    <source>
        <dbReference type="ARBA" id="ARBA00022989"/>
    </source>
</evidence>
<evidence type="ECO:0000313" key="9">
    <source>
        <dbReference type="EMBL" id="QDU63544.1"/>
    </source>
</evidence>
<feature type="transmembrane region" description="Helical" evidence="7">
    <location>
        <begin position="108"/>
        <end position="128"/>
    </location>
</feature>
<dbReference type="GO" id="GO:0016020">
    <property type="term" value="C:membrane"/>
    <property type="evidence" value="ECO:0007669"/>
    <property type="project" value="UniProtKB-SubCell"/>
</dbReference>
<comment type="subcellular location">
    <subcellularLocation>
        <location evidence="1">Membrane</location>
        <topology evidence="1">Multi-pass membrane protein</topology>
    </subcellularLocation>
</comment>
<dbReference type="EMBL" id="CP036279">
    <property type="protein sequence ID" value="QDU63544.1"/>
    <property type="molecule type" value="Genomic_DNA"/>
</dbReference>
<name>A0A518B982_9BACT</name>
<protein>
    <submittedName>
        <fullName evidence="9">ResB-like family protein</fullName>
    </submittedName>
</protein>
<keyword evidence="10" id="KW-1185">Reference proteome</keyword>
<dbReference type="Pfam" id="PF05140">
    <property type="entry name" value="ResB"/>
    <property type="match status" value="1"/>
</dbReference>
<accession>A0A518B982</accession>
<evidence type="ECO:0000256" key="6">
    <source>
        <dbReference type="SAM" id="MobiDB-lite"/>
    </source>
</evidence>
<evidence type="ECO:0000256" key="5">
    <source>
        <dbReference type="ARBA" id="ARBA00023136"/>
    </source>
</evidence>
<evidence type="ECO:0000256" key="3">
    <source>
        <dbReference type="ARBA" id="ARBA00022748"/>
    </source>
</evidence>
<dbReference type="RefSeq" id="WP_145261086.1">
    <property type="nucleotide sequence ID" value="NZ_CP036279.1"/>
</dbReference>
<proteinExistence type="predicted"/>
<feature type="region of interest" description="Disordered" evidence="6">
    <location>
        <begin position="620"/>
        <end position="641"/>
    </location>
</feature>